<dbReference type="EMBL" id="SDKK01000026">
    <property type="protein sequence ID" value="TYC53600.1"/>
    <property type="molecule type" value="Genomic_DNA"/>
</dbReference>
<dbReference type="Pfam" id="PF06980">
    <property type="entry name" value="DUF1302"/>
    <property type="match status" value="1"/>
</dbReference>
<proteinExistence type="predicted"/>
<dbReference type="InterPro" id="IPR010727">
    <property type="entry name" value="DUF1302"/>
</dbReference>
<keyword evidence="2" id="KW-1185">Reference proteome</keyword>
<evidence type="ECO:0000313" key="2">
    <source>
        <dbReference type="Proteomes" id="UP000389128"/>
    </source>
</evidence>
<comment type="caution">
    <text evidence="1">The sequence shown here is derived from an EMBL/GenBank/DDBJ whole genome shotgun (WGS) entry which is preliminary data.</text>
</comment>
<gene>
    <name evidence="1" type="ORF">ETQ85_21170</name>
</gene>
<name>A0A6C2CHL0_9RHOO</name>
<dbReference type="Proteomes" id="UP000389128">
    <property type="component" value="Unassembled WGS sequence"/>
</dbReference>
<reference evidence="1 2" key="1">
    <citation type="submission" date="2019-01" db="EMBL/GenBank/DDBJ databases">
        <title>Zoogloea oleivorans genome sequencing and assembly.</title>
        <authorList>
            <person name="Tancsics A."/>
            <person name="Farkas M."/>
            <person name="Kriszt B."/>
            <person name="Maroti G."/>
            <person name="Horvath B."/>
        </authorList>
    </citation>
    <scope>NUCLEOTIDE SEQUENCE [LARGE SCALE GENOMIC DNA]</scope>
    <source>
        <strain evidence="1 2">Buc</strain>
    </source>
</reference>
<protein>
    <submittedName>
        <fullName evidence="1">DUF1302 domain-containing protein</fullName>
    </submittedName>
</protein>
<dbReference type="AlphaFoldDB" id="A0A6C2CHL0"/>
<accession>A0A6C2CHL0</accession>
<organism evidence="1 2">
    <name type="scientific">Zoogloea oleivorans</name>
    <dbReference type="NCBI Taxonomy" id="1552750"/>
    <lineage>
        <taxon>Bacteria</taxon>
        <taxon>Pseudomonadati</taxon>
        <taxon>Pseudomonadota</taxon>
        <taxon>Betaproteobacteria</taxon>
        <taxon>Rhodocyclales</taxon>
        <taxon>Zoogloeaceae</taxon>
        <taxon>Zoogloea</taxon>
    </lineage>
</organism>
<dbReference type="OrthoDB" id="8522166at2"/>
<evidence type="ECO:0000313" key="1">
    <source>
        <dbReference type="EMBL" id="TYC53600.1"/>
    </source>
</evidence>
<sequence>MAAGNAAAFKIETGDPDVEVRWDNTVKYNLGMRMQERDPALHNSATFSSGNNKFGKGDIVTNRVDLLSELDVVIKQRYGARISGMAWYDAAYNDREETNPNNVVGGHNFYPGGRYSDTVKRYYTKSGELLDAFIFGRIDLGDVPVNVKFGRHTNYWGESLFSPIHGVSYSQGPVDFRKALATPGIEAKELFLPLNQLSAQAQLSDTVSVAAQYFLEWAPYRLPEGGTYLAGFDFPFAGGTVLPVGFPYLGDRHGKKPGSRGSWGVNTKITPEWAQATIGLYYRQFDDKVPTILASPSGLYNAYAEDVRLWGVSVSKQIAGIAFGVEAVRRDNGALATQSGATQIARGSTWHGLLNALAYIGKTPVFDSATLMAEFSYSRLANADRSTQSVFNHEKYNTACFGNKMDGCATDSAYGISATLTPTWFQALPSVDITMPIHYDIGLKGNSPVPFGGNENSGSWSIGVGADYQARYKFDLAYTNYFGNYVRDPITNTAVAGNGNGYNNDRNWLSFTFKTTF</sequence>